<keyword evidence="6" id="KW-0378">Hydrolase</keyword>
<dbReference type="Pfam" id="PF00563">
    <property type="entry name" value="EAL"/>
    <property type="match status" value="1"/>
</dbReference>
<dbReference type="InterPro" id="IPR024744">
    <property type="entry name" value="CSS-motif_dom"/>
</dbReference>
<keyword evidence="3" id="KW-1003">Cell membrane</keyword>
<dbReference type="EC" id="3.1.4.52" evidence="2"/>
<keyword evidence="5 10" id="KW-0812">Transmembrane</keyword>
<dbReference type="PATRIC" id="fig|448.7.peg.975"/>
<dbReference type="InterPro" id="IPR035919">
    <property type="entry name" value="EAL_sf"/>
</dbReference>
<evidence type="ECO:0000256" key="8">
    <source>
        <dbReference type="ARBA" id="ARBA00023136"/>
    </source>
</evidence>
<dbReference type="STRING" id="448.Lery_0932"/>
<name>A0A0W0TRR8_LEGER</name>
<dbReference type="AlphaFoldDB" id="A0A0W0TRR8"/>
<dbReference type="PANTHER" id="PTHR33121:SF79">
    <property type="entry name" value="CYCLIC DI-GMP PHOSPHODIESTERASE PDED-RELATED"/>
    <property type="match status" value="1"/>
</dbReference>
<evidence type="ECO:0000256" key="6">
    <source>
        <dbReference type="ARBA" id="ARBA00022801"/>
    </source>
</evidence>
<dbReference type="SUPFAM" id="SSF141868">
    <property type="entry name" value="EAL domain-like"/>
    <property type="match status" value="1"/>
</dbReference>
<keyword evidence="13" id="KW-1185">Reference proteome</keyword>
<evidence type="ECO:0000256" key="7">
    <source>
        <dbReference type="ARBA" id="ARBA00022989"/>
    </source>
</evidence>
<feature type="transmembrane region" description="Helical" evidence="10">
    <location>
        <begin position="243"/>
        <end position="263"/>
    </location>
</feature>
<evidence type="ECO:0000256" key="10">
    <source>
        <dbReference type="SAM" id="Phobius"/>
    </source>
</evidence>
<comment type="catalytic activity">
    <reaction evidence="9">
        <text>3',3'-c-di-GMP + H2O = 5'-phosphoguanylyl(3'-&gt;5')guanosine + H(+)</text>
        <dbReference type="Rhea" id="RHEA:24902"/>
        <dbReference type="ChEBI" id="CHEBI:15377"/>
        <dbReference type="ChEBI" id="CHEBI:15378"/>
        <dbReference type="ChEBI" id="CHEBI:58754"/>
        <dbReference type="ChEBI" id="CHEBI:58805"/>
        <dbReference type="EC" id="3.1.4.52"/>
    </reaction>
</comment>
<keyword evidence="7 10" id="KW-1133">Transmembrane helix</keyword>
<evidence type="ECO:0000313" key="12">
    <source>
        <dbReference type="EMBL" id="KTC98369.1"/>
    </source>
</evidence>
<evidence type="ECO:0000256" key="2">
    <source>
        <dbReference type="ARBA" id="ARBA00012282"/>
    </source>
</evidence>
<proteinExistence type="predicted"/>
<reference evidence="12 13" key="1">
    <citation type="submission" date="2015-11" db="EMBL/GenBank/DDBJ databases">
        <title>Genomic analysis of 38 Legionella species identifies large and diverse effector repertoires.</title>
        <authorList>
            <person name="Burstein D."/>
            <person name="Amaro F."/>
            <person name="Zusman T."/>
            <person name="Lifshitz Z."/>
            <person name="Cohen O."/>
            <person name="Gilbert J.A."/>
            <person name="Pupko T."/>
            <person name="Shuman H.A."/>
            <person name="Segal G."/>
        </authorList>
    </citation>
    <scope>NUCLEOTIDE SEQUENCE [LARGE SCALE GENOMIC DNA]</scope>
    <source>
        <strain evidence="12 13">SE-32A-C8</strain>
    </source>
</reference>
<dbReference type="InterPro" id="IPR001633">
    <property type="entry name" value="EAL_dom"/>
</dbReference>
<dbReference type="EMBL" id="LNYA01000021">
    <property type="protein sequence ID" value="KTC98369.1"/>
    <property type="molecule type" value="Genomic_DNA"/>
</dbReference>
<comment type="subcellular location">
    <subcellularLocation>
        <location evidence="1">Cell membrane</location>
        <topology evidence="1">Multi-pass membrane protein</topology>
    </subcellularLocation>
</comment>
<evidence type="ECO:0000313" key="13">
    <source>
        <dbReference type="Proteomes" id="UP000054773"/>
    </source>
</evidence>
<evidence type="ECO:0000259" key="11">
    <source>
        <dbReference type="PROSITE" id="PS50883"/>
    </source>
</evidence>
<dbReference type="Gene3D" id="3.20.20.450">
    <property type="entry name" value="EAL domain"/>
    <property type="match status" value="1"/>
</dbReference>
<protein>
    <recommendedName>
        <fullName evidence="2">cyclic-guanylate-specific phosphodiesterase</fullName>
        <ecNumber evidence="2">3.1.4.52</ecNumber>
    </recommendedName>
</protein>
<comment type="caution">
    <text evidence="12">The sequence shown here is derived from an EMBL/GenBank/DDBJ whole genome shotgun (WGS) entry which is preliminary data.</text>
</comment>
<evidence type="ECO:0000256" key="1">
    <source>
        <dbReference type="ARBA" id="ARBA00004651"/>
    </source>
</evidence>
<dbReference type="OrthoDB" id="9812358at2"/>
<dbReference type="GO" id="GO:0071111">
    <property type="term" value="F:cyclic-guanylate-specific phosphodiesterase activity"/>
    <property type="evidence" value="ECO:0007669"/>
    <property type="project" value="UniProtKB-EC"/>
</dbReference>
<dbReference type="SMART" id="SM00052">
    <property type="entry name" value="EAL"/>
    <property type="match status" value="1"/>
</dbReference>
<dbReference type="PANTHER" id="PTHR33121">
    <property type="entry name" value="CYCLIC DI-GMP PHOSPHODIESTERASE PDEF"/>
    <property type="match status" value="1"/>
</dbReference>
<keyword evidence="8 10" id="KW-0472">Membrane</keyword>
<dbReference type="RefSeq" id="WP_058526100.1">
    <property type="nucleotide sequence ID" value="NZ_LNYA01000021.1"/>
</dbReference>
<accession>A0A0W0TRR8</accession>
<dbReference type="GO" id="GO:0005886">
    <property type="term" value="C:plasma membrane"/>
    <property type="evidence" value="ECO:0007669"/>
    <property type="project" value="UniProtKB-SubCell"/>
</dbReference>
<dbReference type="InterPro" id="IPR050706">
    <property type="entry name" value="Cyclic-di-GMP_PDE-like"/>
</dbReference>
<dbReference type="Pfam" id="PF12792">
    <property type="entry name" value="CSS-motif"/>
    <property type="match status" value="1"/>
</dbReference>
<keyword evidence="4" id="KW-0973">c-di-GMP</keyword>
<evidence type="ECO:0000256" key="4">
    <source>
        <dbReference type="ARBA" id="ARBA00022636"/>
    </source>
</evidence>
<organism evidence="12 13">
    <name type="scientific">Legionella erythra</name>
    <dbReference type="NCBI Taxonomy" id="448"/>
    <lineage>
        <taxon>Bacteria</taxon>
        <taxon>Pseudomonadati</taxon>
        <taxon>Pseudomonadota</taxon>
        <taxon>Gammaproteobacteria</taxon>
        <taxon>Legionellales</taxon>
        <taxon>Legionellaceae</taxon>
        <taxon>Legionella</taxon>
    </lineage>
</organism>
<evidence type="ECO:0000256" key="9">
    <source>
        <dbReference type="ARBA" id="ARBA00034290"/>
    </source>
</evidence>
<dbReference type="CDD" id="cd01948">
    <property type="entry name" value="EAL"/>
    <property type="match status" value="1"/>
</dbReference>
<sequence>MRRTGVITLAILLALVGAILPLGAAFYLSFIRAVQIEKDYLADISQRALTRAFITFVQANSALQSLANTSVKRPCSPTHIHLMRKVTLANRVIEEIGYFKGDRLICTTWGPVQSQLSKFSSDYVTAYGVEASFDAQSTLNHHHHFIALKYKNYQILIEPQRFVDVIVDPAIQIAIMTRNGQLIGQLNNPDPGIIKALLNQYKENQIHHTIEGYLVGIAQKNQFLVFSLEPESRVYDNFKQTQLFFLPFGLLTALFVIGMVVYYSRQRLSLLGELAVAIENHELIAHYQPIVDLKTGQCIGAEALARWRRPDGWMVKPYLFIPQAEDSGLILGITDKIIEAIVDELGPFLSAHPALHMSINLSPRDIQSGRILDVLHDKLKDTGIQPHQIWLEATERGFLETQSAKTTLTRAREAGYVVAIDDFGTGYSSLSYLQNFPLDILKIDKSFVDTIGIDAASSSVTPHIIEMAKTLHLAVVAEGIEKQEQVDYLVLRHVEFGQGWLFSKALSAEQFIQFYLEHS</sequence>
<dbReference type="PROSITE" id="PS50883">
    <property type="entry name" value="EAL"/>
    <property type="match status" value="1"/>
</dbReference>
<dbReference type="Proteomes" id="UP000054773">
    <property type="component" value="Unassembled WGS sequence"/>
</dbReference>
<feature type="domain" description="EAL" evidence="11">
    <location>
        <begin position="267"/>
        <end position="519"/>
    </location>
</feature>
<evidence type="ECO:0000256" key="3">
    <source>
        <dbReference type="ARBA" id="ARBA00022475"/>
    </source>
</evidence>
<gene>
    <name evidence="12" type="ORF">Lery_0932</name>
</gene>
<evidence type="ECO:0000256" key="5">
    <source>
        <dbReference type="ARBA" id="ARBA00022692"/>
    </source>
</evidence>